<organism evidence="9">
    <name type="scientific">bioreactor metagenome</name>
    <dbReference type="NCBI Taxonomy" id="1076179"/>
    <lineage>
        <taxon>unclassified sequences</taxon>
        <taxon>metagenomes</taxon>
        <taxon>ecological metagenomes</taxon>
    </lineage>
</organism>
<dbReference type="EMBL" id="VSSQ01020889">
    <property type="protein sequence ID" value="MPM66102.1"/>
    <property type="molecule type" value="Genomic_DNA"/>
</dbReference>
<evidence type="ECO:0000256" key="7">
    <source>
        <dbReference type="SAM" id="Phobius"/>
    </source>
</evidence>
<comment type="subcellular location">
    <subcellularLocation>
        <location evidence="1">Cell membrane</location>
        <topology evidence="1">Multi-pass membrane protein</topology>
    </subcellularLocation>
</comment>
<keyword evidence="4 7" id="KW-0812">Transmembrane</keyword>
<evidence type="ECO:0000256" key="4">
    <source>
        <dbReference type="ARBA" id="ARBA00022692"/>
    </source>
</evidence>
<feature type="transmembrane region" description="Helical" evidence="7">
    <location>
        <begin position="48"/>
        <end position="68"/>
    </location>
</feature>
<dbReference type="GO" id="GO:0005886">
    <property type="term" value="C:plasma membrane"/>
    <property type="evidence" value="ECO:0007669"/>
    <property type="project" value="UniProtKB-SubCell"/>
</dbReference>
<keyword evidence="5 7" id="KW-1133">Transmembrane helix</keyword>
<evidence type="ECO:0000259" key="8">
    <source>
        <dbReference type="Pfam" id="PF02687"/>
    </source>
</evidence>
<dbReference type="AlphaFoldDB" id="A0A645BLP3"/>
<keyword evidence="2" id="KW-0813">Transport</keyword>
<reference evidence="9" key="1">
    <citation type="submission" date="2019-08" db="EMBL/GenBank/DDBJ databases">
        <authorList>
            <person name="Kucharzyk K."/>
            <person name="Murdoch R.W."/>
            <person name="Higgins S."/>
            <person name="Loffler F."/>
        </authorList>
    </citation>
    <scope>NUCLEOTIDE SEQUENCE</scope>
</reference>
<gene>
    <name evidence="9" type="ORF">SDC9_113009</name>
</gene>
<evidence type="ECO:0000256" key="5">
    <source>
        <dbReference type="ARBA" id="ARBA00022989"/>
    </source>
</evidence>
<evidence type="ECO:0000256" key="2">
    <source>
        <dbReference type="ARBA" id="ARBA00022448"/>
    </source>
</evidence>
<comment type="caution">
    <text evidence="9">The sequence shown here is derived from an EMBL/GenBank/DDBJ whole genome shotgun (WGS) entry which is preliminary data.</text>
</comment>
<evidence type="ECO:0000256" key="3">
    <source>
        <dbReference type="ARBA" id="ARBA00022475"/>
    </source>
</evidence>
<dbReference type="PANTHER" id="PTHR43738:SF1">
    <property type="entry name" value="HEMIN TRANSPORT SYSTEM PERMEASE PROTEIN HRTB-RELATED"/>
    <property type="match status" value="1"/>
</dbReference>
<feature type="transmembrane region" description="Helical" evidence="7">
    <location>
        <begin position="88"/>
        <end position="110"/>
    </location>
</feature>
<accession>A0A645BLP3</accession>
<evidence type="ECO:0000256" key="1">
    <source>
        <dbReference type="ARBA" id="ARBA00004651"/>
    </source>
</evidence>
<protein>
    <recommendedName>
        <fullName evidence="8">ABC3 transporter permease C-terminal domain-containing protein</fullName>
    </recommendedName>
</protein>
<feature type="domain" description="ABC3 transporter permease C-terminal" evidence="8">
    <location>
        <begin position="49"/>
        <end position="157"/>
    </location>
</feature>
<proteinExistence type="predicted"/>
<sequence>MNVAPGYDQAAIAEKIAAWPDVSVYTHAAQRELLLRGMVDKARRQLGLFRILLIIVSAVIMALILYTLTLDKIHDIAMLKLMGARNRVILGLIMEQALLLGALGFGIAYLVGQRLVPYFPRRVVIMPDDLVQLAVVVLVISVLASLLGIAKALRVDPGEVLS</sequence>
<evidence type="ECO:0000313" key="9">
    <source>
        <dbReference type="EMBL" id="MPM66102.1"/>
    </source>
</evidence>
<name>A0A645BLP3_9ZZZZ</name>
<evidence type="ECO:0000256" key="6">
    <source>
        <dbReference type="ARBA" id="ARBA00023136"/>
    </source>
</evidence>
<dbReference type="PANTHER" id="PTHR43738">
    <property type="entry name" value="ABC TRANSPORTER, MEMBRANE PROTEIN"/>
    <property type="match status" value="1"/>
</dbReference>
<dbReference type="InterPro" id="IPR051125">
    <property type="entry name" value="ABC-4/HrtB_transporter"/>
</dbReference>
<feature type="transmembrane region" description="Helical" evidence="7">
    <location>
        <begin position="130"/>
        <end position="150"/>
    </location>
</feature>
<keyword evidence="6 7" id="KW-0472">Membrane</keyword>
<keyword evidence="3" id="KW-1003">Cell membrane</keyword>
<dbReference type="InterPro" id="IPR003838">
    <property type="entry name" value="ABC3_permease_C"/>
</dbReference>
<dbReference type="Pfam" id="PF02687">
    <property type="entry name" value="FtsX"/>
    <property type="match status" value="1"/>
</dbReference>